<accession>A0A4U9W7X0</accession>
<dbReference type="EMBL" id="LR590484">
    <property type="protein sequence ID" value="VTR54961.1"/>
    <property type="molecule type" value="Genomic_DNA"/>
</dbReference>
<organism evidence="1 2">
    <name type="scientific">Sphingobacterium thalpophilum</name>
    <dbReference type="NCBI Taxonomy" id="259"/>
    <lineage>
        <taxon>Bacteria</taxon>
        <taxon>Pseudomonadati</taxon>
        <taxon>Bacteroidota</taxon>
        <taxon>Sphingobacteriia</taxon>
        <taxon>Sphingobacteriales</taxon>
        <taxon>Sphingobacteriaceae</taxon>
        <taxon>Sphingobacterium</taxon>
    </lineage>
</organism>
<proteinExistence type="predicted"/>
<reference evidence="1 2" key="1">
    <citation type="submission" date="2019-05" db="EMBL/GenBank/DDBJ databases">
        <authorList>
            <consortium name="Pathogen Informatics"/>
        </authorList>
    </citation>
    <scope>NUCLEOTIDE SEQUENCE [LARGE SCALE GENOMIC DNA]</scope>
    <source>
        <strain evidence="1 2">NCTC11429</strain>
    </source>
</reference>
<name>A0A4U9W7X0_9SPHI</name>
<gene>
    <name evidence="1" type="ORF">NCTC11429_05201</name>
</gene>
<dbReference type="KEGG" id="stha:NCTC11429_05201"/>
<dbReference type="Proteomes" id="UP000308196">
    <property type="component" value="Chromosome"/>
</dbReference>
<protein>
    <submittedName>
        <fullName evidence="1">Uncharacterized protein</fullName>
    </submittedName>
</protein>
<evidence type="ECO:0000313" key="2">
    <source>
        <dbReference type="Proteomes" id="UP000308196"/>
    </source>
</evidence>
<evidence type="ECO:0000313" key="1">
    <source>
        <dbReference type="EMBL" id="VTR54961.1"/>
    </source>
</evidence>
<dbReference type="AlphaFoldDB" id="A0A4U9W7X0"/>
<sequence>MDKWYQFQSNIYIKFQKDLTKIRITIKYMANNLTGLT</sequence>